<proteinExistence type="predicted"/>
<gene>
    <name evidence="2" type="ORF">UABAM_01969</name>
</gene>
<feature type="region of interest" description="Disordered" evidence="1">
    <location>
        <begin position="376"/>
        <end position="396"/>
    </location>
</feature>
<feature type="region of interest" description="Disordered" evidence="1">
    <location>
        <begin position="341"/>
        <end position="360"/>
    </location>
</feature>
<evidence type="ECO:0000313" key="3">
    <source>
        <dbReference type="Proteomes" id="UP000326354"/>
    </source>
</evidence>
<accession>A0A5S9F2H7</accession>
<feature type="compositionally biased region" description="Basic and acidic residues" evidence="1">
    <location>
        <begin position="317"/>
        <end position="328"/>
    </location>
</feature>
<evidence type="ECO:0000313" key="2">
    <source>
        <dbReference type="EMBL" id="BBM83616.1"/>
    </source>
</evidence>
<feature type="compositionally biased region" description="Basic and acidic residues" evidence="1">
    <location>
        <begin position="199"/>
        <end position="208"/>
    </location>
</feature>
<dbReference type="OrthoDB" id="9779889at2"/>
<name>A0A5S9F2H7_UABAM</name>
<dbReference type="RefSeq" id="WP_151967809.1">
    <property type="nucleotide sequence ID" value="NZ_AP019860.1"/>
</dbReference>
<dbReference type="KEGG" id="uam:UABAM_01969"/>
<dbReference type="EMBL" id="AP019860">
    <property type="protein sequence ID" value="BBM83616.1"/>
    <property type="molecule type" value="Genomic_DNA"/>
</dbReference>
<feature type="region of interest" description="Disordered" evidence="1">
    <location>
        <begin position="239"/>
        <end position="265"/>
    </location>
</feature>
<organism evidence="2 3">
    <name type="scientific">Uabimicrobium amorphum</name>
    <dbReference type="NCBI Taxonomy" id="2596890"/>
    <lineage>
        <taxon>Bacteria</taxon>
        <taxon>Pseudomonadati</taxon>
        <taxon>Planctomycetota</taxon>
        <taxon>Candidatus Uabimicrobiia</taxon>
        <taxon>Candidatus Uabimicrobiales</taxon>
        <taxon>Candidatus Uabimicrobiaceae</taxon>
        <taxon>Candidatus Uabimicrobium</taxon>
    </lineage>
</organism>
<feature type="compositionally biased region" description="Basic and acidic residues" evidence="1">
    <location>
        <begin position="286"/>
        <end position="297"/>
    </location>
</feature>
<dbReference type="NCBIfam" id="TIGR02098">
    <property type="entry name" value="MJ0042_CXXC"/>
    <property type="match status" value="1"/>
</dbReference>
<feature type="compositionally biased region" description="Basic and acidic residues" evidence="1">
    <location>
        <begin position="348"/>
        <end position="359"/>
    </location>
</feature>
<dbReference type="Proteomes" id="UP000326354">
    <property type="component" value="Chromosome"/>
</dbReference>
<feature type="region of interest" description="Disordered" evidence="1">
    <location>
        <begin position="279"/>
        <end position="298"/>
    </location>
</feature>
<dbReference type="AlphaFoldDB" id="A0A5S9F2H7"/>
<feature type="region of interest" description="Disordered" evidence="1">
    <location>
        <begin position="183"/>
        <end position="209"/>
    </location>
</feature>
<keyword evidence="3" id="KW-1185">Reference proteome</keyword>
<feature type="region of interest" description="Disordered" evidence="1">
    <location>
        <begin position="775"/>
        <end position="803"/>
    </location>
</feature>
<evidence type="ECO:0000256" key="1">
    <source>
        <dbReference type="SAM" id="MobiDB-lite"/>
    </source>
</evidence>
<feature type="compositionally biased region" description="Basic and acidic residues" evidence="1">
    <location>
        <begin position="775"/>
        <end position="787"/>
    </location>
</feature>
<reference evidence="2 3" key="1">
    <citation type="submission" date="2019-08" db="EMBL/GenBank/DDBJ databases">
        <title>Complete genome sequence of Candidatus Uab amorphum.</title>
        <authorList>
            <person name="Shiratori T."/>
            <person name="Suzuki S."/>
            <person name="Kakizawa Y."/>
            <person name="Ishida K."/>
        </authorList>
    </citation>
    <scope>NUCLEOTIDE SEQUENCE [LARGE SCALE GENOMIC DNA]</scope>
    <source>
        <strain evidence="2 3">SRT547</strain>
    </source>
</reference>
<feature type="compositionally biased region" description="Low complexity" evidence="1">
    <location>
        <begin position="186"/>
        <end position="198"/>
    </location>
</feature>
<sequence>MANLVEQIAAAKSGVESDFISPRDLKICLDAFYKEIENTGTSQGILSILEKRKCITSEQRSFLIQGIDEDEIAGLEIKNRPAIENFLGLRRGGSVTSRSATGIQIKCTHCGAMFKIKQLPKKVSKFKCGKCQKYFIVTEKALLRGSKTGLTAKTEGKIIAQKGGTISLDGAQSKQLANKAREAKNKQQANASQNNQVAEKPKVDEAPPGKKVLKVNIEEMFNEGAMFVGTKFDTPMPAVPQDYDDGYETTEVPSKAAAKPKPKKDSVSSLADEAAMNFGANFNKPKTPEKPKPKKDSIGSLADEAAMNFGANFNKPKTPEKPKPKKDSIGSLADEAAMNFGANFNKPKTPEKPKPKKDSIGSLADEAAMNFGANFNKPKTPESHGGTAIPGNNSGMGGGMTISGDSGMGGGMTIPSNDSGMGGGMTISGNDSGMGGGMTISGDSGMGGGMTISGNDSGMGGGMTIPSNDSGMGGGMTISGDSGMGGGMTISGNDSGMGGGMTISGNDSGMGGGMTISGNDSGMGGGMTISGNDSGMGGGMTISGNDSGMGGGMTISGNDSGMGGGMTISGNDSGMGGGMTISGNDSGMGGGMTISGDSGMGGGMTISGDSGMGGGMTISGDSGMGGGMTIPGNDSGMGGGMTISGNSGMGGGMTIPGNNPGMGGGMTISGDSGMGGGMTIPGNNPVTGGGMTIPGNDSGTGGMSIPGHLGSMPNSGEDGQDFSVDGLKMPTSFEIPSNPNDMLNLGFSTTDPDENDGDSMGTMELDPQALKLAMEEKKRREEEERKQKAAAQQAQPLSPQMQEAVNASRSLSLKESAFLVRHAMNFAYIDMEDMKDIVQEQQNCGENFAGVLLQKRYVTVFQYKNLEDNLNKDKVAGRLNKVKLDTNDEIQRFFGLKESKTLIRFSCPHCGTKYKVRINVKGGKFKCGTCKEYFFLKK</sequence>
<dbReference type="InterPro" id="IPR011723">
    <property type="entry name" value="Znf/thioredoxin_put"/>
</dbReference>
<feature type="region of interest" description="Disordered" evidence="1">
    <location>
        <begin position="310"/>
        <end position="329"/>
    </location>
</feature>
<protein>
    <submittedName>
        <fullName evidence="2">Uncharacterized protein</fullName>
    </submittedName>
</protein>